<dbReference type="RefSeq" id="WP_301755744.1">
    <property type="nucleotide sequence ID" value="NZ_JAUJSQ010000005.1"/>
</dbReference>
<evidence type="ECO:0000256" key="2">
    <source>
        <dbReference type="SAM" id="Phobius"/>
    </source>
</evidence>
<keyword evidence="4" id="KW-1185">Reference proteome</keyword>
<evidence type="ECO:0000313" key="4">
    <source>
        <dbReference type="Proteomes" id="UP001171606"/>
    </source>
</evidence>
<proteinExistence type="predicted"/>
<accession>A0ABT8PCP6</accession>
<sequence length="200" mass="21362">MSTARERPSTTRAAPAPPPSLDTWSSRIARMLRNAALRRPRASSAPLLSIVTLVLLVGGYVAVDRTCKADPVCREPAMPGAPVPEAGLQASNDALLPVLPVPVYPFHAIDGTQVATNPPRGGGSANAVESARRTAAARTAPSTLHARDRARTDAVRVADWKGDRDTARRTHAIRRVSLHTRHARRAAASNADLAKLYRAH</sequence>
<gene>
    <name evidence="3" type="ORF">QZM52_16215</name>
</gene>
<keyword evidence="2" id="KW-1133">Transmembrane helix</keyword>
<name>A0ABT8PCP6_9BURK</name>
<feature type="transmembrane region" description="Helical" evidence="2">
    <location>
        <begin position="45"/>
        <end position="63"/>
    </location>
</feature>
<dbReference type="EMBL" id="JAUJSQ010000005">
    <property type="protein sequence ID" value="MDN7932836.1"/>
    <property type="molecule type" value="Genomic_DNA"/>
</dbReference>
<protein>
    <submittedName>
        <fullName evidence="3">Uncharacterized protein</fullName>
    </submittedName>
</protein>
<keyword evidence="2" id="KW-0812">Transmembrane</keyword>
<reference evidence="3" key="1">
    <citation type="submission" date="2023-07" db="EMBL/GenBank/DDBJ databases">
        <title>A collection of bacterial strains from the Burkholderia cepacia Research Laboratory and Repository.</title>
        <authorList>
            <person name="Lipuma J."/>
            <person name="Spilker T."/>
            <person name="Caverly L."/>
        </authorList>
    </citation>
    <scope>NUCLEOTIDE SEQUENCE</scope>
    <source>
        <strain evidence="3">AU42020</strain>
    </source>
</reference>
<organism evidence="3 4">
    <name type="scientific">Burkholderia metallica</name>
    <dbReference type="NCBI Taxonomy" id="488729"/>
    <lineage>
        <taxon>Bacteria</taxon>
        <taxon>Pseudomonadati</taxon>
        <taxon>Pseudomonadota</taxon>
        <taxon>Betaproteobacteria</taxon>
        <taxon>Burkholderiales</taxon>
        <taxon>Burkholderiaceae</taxon>
        <taxon>Burkholderia</taxon>
        <taxon>Burkholderia cepacia complex</taxon>
    </lineage>
</organism>
<feature type="region of interest" description="Disordered" evidence="1">
    <location>
        <begin position="1"/>
        <end position="22"/>
    </location>
</feature>
<feature type="region of interest" description="Disordered" evidence="1">
    <location>
        <begin position="116"/>
        <end position="150"/>
    </location>
</feature>
<keyword evidence="2" id="KW-0472">Membrane</keyword>
<evidence type="ECO:0000313" key="3">
    <source>
        <dbReference type="EMBL" id="MDN7932836.1"/>
    </source>
</evidence>
<evidence type="ECO:0000256" key="1">
    <source>
        <dbReference type="SAM" id="MobiDB-lite"/>
    </source>
</evidence>
<comment type="caution">
    <text evidence="3">The sequence shown here is derived from an EMBL/GenBank/DDBJ whole genome shotgun (WGS) entry which is preliminary data.</text>
</comment>
<dbReference type="Proteomes" id="UP001171606">
    <property type="component" value="Unassembled WGS sequence"/>
</dbReference>